<feature type="transmembrane region" description="Helical" evidence="7">
    <location>
        <begin position="334"/>
        <end position="355"/>
    </location>
</feature>
<feature type="transmembrane region" description="Helical" evidence="7">
    <location>
        <begin position="6"/>
        <end position="23"/>
    </location>
</feature>
<evidence type="ECO:0000256" key="5">
    <source>
        <dbReference type="ARBA" id="ARBA00023136"/>
    </source>
</evidence>
<feature type="transmembrane region" description="Helical" evidence="7">
    <location>
        <begin position="135"/>
        <end position="155"/>
    </location>
</feature>
<evidence type="ECO:0000256" key="1">
    <source>
        <dbReference type="ARBA" id="ARBA00004127"/>
    </source>
</evidence>
<keyword evidence="5 7" id="KW-0472">Membrane</keyword>
<evidence type="ECO:0000256" key="7">
    <source>
        <dbReference type="SAM" id="Phobius"/>
    </source>
</evidence>
<evidence type="ECO:0000259" key="8">
    <source>
        <dbReference type="Pfam" id="PF00361"/>
    </source>
</evidence>
<dbReference type="NCBIfam" id="NF004500">
    <property type="entry name" value="PRK05846.1-4"/>
    <property type="match status" value="1"/>
</dbReference>
<dbReference type="PANTHER" id="PTHR43507:SF1">
    <property type="entry name" value="NADH-UBIQUINONE OXIDOREDUCTASE CHAIN 4"/>
    <property type="match status" value="1"/>
</dbReference>
<dbReference type="GO" id="GO:0008137">
    <property type="term" value="F:NADH dehydrogenase (ubiquinone) activity"/>
    <property type="evidence" value="ECO:0007669"/>
    <property type="project" value="InterPro"/>
</dbReference>
<dbReference type="Proteomes" id="UP000075221">
    <property type="component" value="Chromosome"/>
</dbReference>
<comment type="similarity">
    <text evidence="2">Belongs to the complex I subunit 4 family.</text>
</comment>
<accession>A0AAC9FC09</accession>
<evidence type="ECO:0000313" key="12">
    <source>
        <dbReference type="Proteomes" id="UP000178666"/>
    </source>
</evidence>
<feature type="transmembrane region" description="Helical" evidence="7">
    <location>
        <begin position="30"/>
        <end position="51"/>
    </location>
</feature>
<reference evidence="9 11" key="2">
    <citation type="submission" date="2016-02" db="EMBL/GenBank/DDBJ databases">
        <title>Complete Genome Sequence of Propionibacterium acidipropionici ATCC 55737.</title>
        <authorList>
            <person name="Luna Flores C.H."/>
            <person name="Nielsen L.K."/>
            <person name="Marcellin E."/>
        </authorList>
    </citation>
    <scope>NUCLEOTIDE SEQUENCE [LARGE SCALE GENOMIC DNA]</scope>
    <source>
        <strain evidence="9 11">ATCC 55737</strain>
    </source>
</reference>
<dbReference type="RefSeq" id="WP_062819337.1">
    <property type="nucleotide sequence ID" value="NZ_CP014352.1"/>
</dbReference>
<dbReference type="Pfam" id="PF00361">
    <property type="entry name" value="Proton_antipo_M"/>
    <property type="match status" value="1"/>
</dbReference>
<dbReference type="NCBIfam" id="TIGR01972">
    <property type="entry name" value="NDH_I_M"/>
    <property type="match status" value="1"/>
</dbReference>
<evidence type="ECO:0000313" key="10">
    <source>
        <dbReference type="EMBL" id="AOZ46609.1"/>
    </source>
</evidence>
<dbReference type="GO" id="GO:0003954">
    <property type="term" value="F:NADH dehydrogenase activity"/>
    <property type="evidence" value="ECO:0007669"/>
    <property type="project" value="TreeGrafter"/>
</dbReference>
<dbReference type="EMBL" id="CP015970">
    <property type="protein sequence ID" value="AOZ46609.1"/>
    <property type="molecule type" value="Genomic_DNA"/>
</dbReference>
<dbReference type="GO" id="GO:0016020">
    <property type="term" value="C:membrane"/>
    <property type="evidence" value="ECO:0007669"/>
    <property type="project" value="UniProtKB-SubCell"/>
</dbReference>
<sequence>MSFPILTVLALLPVVAGVVVLLMKGRAARLTGMVVSLAVLALGIVAFVAAARGTDLTETHNWIPAIGAWYALGSDPLSMTMVLLTVALVPVVLGAEWHVGERTAGSGGLPTSVFFGLALILEGLALYCFVSVDVLLFYLFFEATLIPMYFLISGWGGPRRRQAAVKFLIYSLAGGLVMLFAVIGVGVHSGASGKSSFLLADLAKVSFDGSIGRYLFIGFFVAFAIKAPMVPVHTWLPDTAEQATPGASTLLVGILDKIGTFGMLRLCLGLFPQASAWATPVVLVLAVISILWGAAMAATSKDLMRLVSYTSVSHFGFMVLGIFAVTTSSITGSIFYMFNHGFSTAALFLVLGFLVHRRGTADINAFGGAQKTAPVLAGLFLVAGLATLGLPGMSSFVSEFLSLAGAWGRHPVYVAVATIGMVLAAVYVLRAYKRTMTGPVTDQVAEHVGKDATGREKLVLAPLIIVLLVFGFFPKPMLHVIEPAARATMSQVGATDPAPVVKEGVK</sequence>
<feature type="transmembrane region" description="Helical" evidence="7">
    <location>
        <begin position="167"/>
        <end position="191"/>
    </location>
</feature>
<dbReference type="GO" id="GO:0015990">
    <property type="term" value="P:electron transport coupled proton transport"/>
    <property type="evidence" value="ECO:0007669"/>
    <property type="project" value="TreeGrafter"/>
</dbReference>
<comment type="subcellular location">
    <subcellularLocation>
        <location evidence="1">Endomembrane system</location>
        <topology evidence="1">Multi-pass membrane protein</topology>
    </subcellularLocation>
    <subcellularLocation>
        <location evidence="6">Membrane</location>
        <topology evidence="6">Multi-pass membrane protein</topology>
    </subcellularLocation>
</comment>
<name>A0AAC9FC09_9ACTN</name>
<dbReference type="InterPro" id="IPR003918">
    <property type="entry name" value="NADH_UbQ_OxRdtase"/>
</dbReference>
<reference evidence="10 12" key="1">
    <citation type="journal article" date="2016" name="Plant Dis.">
        <title>Improved production of propionic acid using genome shuffling.</title>
        <authorList>
            <person name="Luna-Flores C.H."/>
            <person name="Palfreyman R.W."/>
            <person name="Kromer J.O."/>
            <person name="Nielsen L.K."/>
            <person name="Marcellin E."/>
        </authorList>
    </citation>
    <scope>NUCLEOTIDE SEQUENCE [LARGE SCALE GENOMIC DNA]</scope>
    <source>
        <strain evidence="10 12">F3E8</strain>
    </source>
</reference>
<feature type="transmembrane region" description="Helical" evidence="7">
    <location>
        <begin position="107"/>
        <end position="129"/>
    </location>
</feature>
<dbReference type="GO" id="GO:0048039">
    <property type="term" value="F:ubiquinone binding"/>
    <property type="evidence" value="ECO:0007669"/>
    <property type="project" value="TreeGrafter"/>
</dbReference>
<dbReference type="InterPro" id="IPR010227">
    <property type="entry name" value="NADH_Q_OxRdtase_chainM/4"/>
</dbReference>
<feature type="transmembrane region" description="Helical" evidence="7">
    <location>
        <begin position="458"/>
        <end position="474"/>
    </location>
</feature>
<dbReference type="GO" id="GO:0042773">
    <property type="term" value="P:ATP synthesis coupled electron transport"/>
    <property type="evidence" value="ECO:0007669"/>
    <property type="project" value="InterPro"/>
</dbReference>
<organism evidence="9 11">
    <name type="scientific">Acidipropionibacterium acidipropionici</name>
    <dbReference type="NCBI Taxonomy" id="1748"/>
    <lineage>
        <taxon>Bacteria</taxon>
        <taxon>Bacillati</taxon>
        <taxon>Actinomycetota</taxon>
        <taxon>Actinomycetes</taxon>
        <taxon>Propionibacteriales</taxon>
        <taxon>Propionibacteriaceae</taxon>
        <taxon>Acidipropionibacterium</taxon>
    </lineage>
</organism>
<dbReference type="EMBL" id="CP014352">
    <property type="protein sequence ID" value="AMS05126.1"/>
    <property type="molecule type" value="Genomic_DNA"/>
</dbReference>
<dbReference type="PRINTS" id="PR01437">
    <property type="entry name" value="NUOXDRDTASE4"/>
</dbReference>
<dbReference type="AlphaFoldDB" id="A0AAC9FC09"/>
<feature type="transmembrane region" description="Helical" evidence="7">
    <location>
        <begin position="306"/>
        <end position="328"/>
    </location>
</feature>
<evidence type="ECO:0000313" key="9">
    <source>
        <dbReference type="EMBL" id="AMS05126.1"/>
    </source>
</evidence>
<gene>
    <name evidence="10" type="ORF">A8L58_07725</name>
    <name evidence="9" type="ORF">AXH35_06260</name>
</gene>
<feature type="transmembrane region" description="Helical" evidence="7">
    <location>
        <begin position="211"/>
        <end position="229"/>
    </location>
</feature>
<dbReference type="PANTHER" id="PTHR43507">
    <property type="entry name" value="NADH-UBIQUINONE OXIDOREDUCTASE CHAIN 4"/>
    <property type="match status" value="1"/>
</dbReference>
<feature type="transmembrane region" description="Helical" evidence="7">
    <location>
        <begin position="375"/>
        <end position="398"/>
    </location>
</feature>
<feature type="domain" description="NADH:quinone oxidoreductase/Mrp antiporter transmembrane" evidence="8">
    <location>
        <begin position="131"/>
        <end position="423"/>
    </location>
</feature>
<feature type="transmembrane region" description="Helical" evidence="7">
    <location>
        <begin position="277"/>
        <end position="299"/>
    </location>
</feature>
<dbReference type="GO" id="GO:0012505">
    <property type="term" value="C:endomembrane system"/>
    <property type="evidence" value="ECO:0007669"/>
    <property type="project" value="UniProtKB-SubCell"/>
</dbReference>
<feature type="transmembrane region" description="Helical" evidence="7">
    <location>
        <begin position="250"/>
        <end position="271"/>
    </location>
</feature>
<protein>
    <submittedName>
        <fullName evidence="10">NADH-quinone oxidoreductase subunit M</fullName>
    </submittedName>
    <submittedName>
        <fullName evidence="9">NADH:ubiquinone oxidoreductase subunit M</fullName>
    </submittedName>
</protein>
<evidence type="ECO:0000256" key="6">
    <source>
        <dbReference type="RuleBase" id="RU000320"/>
    </source>
</evidence>
<keyword evidence="12" id="KW-1185">Reference proteome</keyword>
<keyword evidence="3 6" id="KW-0812">Transmembrane</keyword>
<dbReference type="Proteomes" id="UP000178666">
    <property type="component" value="Chromosome"/>
</dbReference>
<feature type="transmembrane region" description="Helical" evidence="7">
    <location>
        <begin position="410"/>
        <end position="429"/>
    </location>
</feature>
<evidence type="ECO:0000256" key="4">
    <source>
        <dbReference type="ARBA" id="ARBA00022989"/>
    </source>
</evidence>
<evidence type="ECO:0000256" key="2">
    <source>
        <dbReference type="ARBA" id="ARBA00009025"/>
    </source>
</evidence>
<keyword evidence="4 7" id="KW-1133">Transmembrane helix</keyword>
<dbReference type="InterPro" id="IPR001750">
    <property type="entry name" value="ND/Mrp_TM"/>
</dbReference>
<feature type="transmembrane region" description="Helical" evidence="7">
    <location>
        <begin position="77"/>
        <end position="95"/>
    </location>
</feature>
<proteinExistence type="inferred from homology"/>
<evidence type="ECO:0000313" key="11">
    <source>
        <dbReference type="Proteomes" id="UP000075221"/>
    </source>
</evidence>
<evidence type="ECO:0000256" key="3">
    <source>
        <dbReference type="ARBA" id="ARBA00022692"/>
    </source>
</evidence>